<keyword evidence="2" id="KW-0378">Hydrolase</keyword>
<keyword evidence="2" id="KW-0031">Aminopeptidase</keyword>
<dbReference type="STRING" id="1641165.XM38_11270"/>
<dbReference type="GO" id="GO:0008235">
    <property type="term" value="F:metalloexopeptidase activity"/>
    <property type="evidence" value="ECO:0007669"/>
    <property type="project" value="InterPro"/>
</dbReference>
<protein>
    <submittedName>
        <fullName evidence="2">Aminopeptidase YwaD</fullName>
        <ecNumber evidence="2">3.4.11.6</ecNumber>
    </submittedName>
</protein>
<dbReference type="PANTHER" id="PTHR12147:SF26">
    <property type="entry name" value="PEPTIDASE M28 DOMAIN-CONTAINING PROTEIN"/>
    <property type="match status" value="1"/>
</dbReference>
<dbReference type="OrthoDB" id="9762302at2"/>
<keyword evidence="2" id="KW-0645">Protease</keyword>
<name>A0A1Z3HHG3_9CYAN</name>
<dbReference type="Gene3D" id="3.40.630.10">
    <property type="entry name" value="Zn peptidases"/>
    <property type="match status" value="1"/>
</dbReference>
<gene>
    <name evidence="2" type="primary">ywaD_1</name>
    <name evidence="2" type="ORF">XM38_006630</name>
</gene>
<evidence type="ECO:0000313" key="2">
    <source>
        <dbReference type="EMBL" id="ASC69734.1"/>
    </source>
</evidence>
<reference evidence="2 3" key="1">
    <citation type="journal article" date="2016" name="Biochim. Biophys. Acta">
        <title>Characterization of red-shifted phycobilisomes isolated from the chlorophyll f-containing cyanobacterium Halomicronema hongdechloris.</title>
        <authorList>
            <person name="Li Y."/>
            <person name="Lin Y."/>
            <person name="Garvey C.J."/>
            <person name="Birch D."/>
            <person name="Corkery R.W."/>
            <person name="Loughlin P.C."/>
            <person name="Scheer H."/>
            <person name="Willows R.D."/>
            <person name="Chen M."/>
        </authorList>
    </citation>
    <scope>NUCLEOTIDE SEQUENCE [LARGE SCALE GENOMIC DNA]</scope>
    <source>
        <strain evidence="2 3">C2206</strain>
    </source>
</reference>
<dbReference type="InterPro" id="IPR045175">
    <property type="entry name" value="M28_fam"/>
</dbReference>
<dbReference type="Pfam" id="PF04389">
    <property type="entry name" value="Peptidase_M28"/>
    <property type="match status" value="1"/>
</dbReference>
<dbReference type="EMBL" id="CP021983">
    <property type="protein sequence ID" value="ASC69734.1"/>
    <property type="molecule type" value="Genomic_DNA"/>
</dbReference>
<dbReference type="AlphaFoldDB" id="A0A1Z3HHG3"/>
<proteinExistence type="predicted"/>
<dbReference type="EC" id="3.4.11.6" evidence="2"/>
<organism evidence="2 3">
    <name type="scientific">Halomicronema hongdechloris C2206</name>
    <dbReference type="NCBI Taxonomy" id="1641165"/>
    <lineage>
        <taxon>Bacteria</taxon>
        <taxon>Bacillati</taxon>
        <taxon>Cyanobacteriota</taxon>
        <taxon>Cyanophyceae</taxon>
        <taxon>Nodosilineales</taxon>
        <taxon>Nodosilineaceae</taxon>
        <taxon>Halomicronema</taxon>
    </lineage>
</organism>
<sequence>MSGNFDRDRSSSQGLTASLLAHLEQVIRDRNPFLASAGHFYGQQYIRETLGALAPLRMHPFEAYGRQFCNWSIDLPGQYPERGLLIVGAHFDTVPGSPGADDNGTGVAVLLELARYFARYPPQSPLRLVAFDLEEMGLQGSHAYAAQLKQQGTPLRLMISLEMLGYCDRTSGSQRYPPGLQYFYPNRGDFIGLIGNLSTLPTLMHLHRHLQRAGVPCEWLPVWGRGQGIPDTRRSDHAAFWDQGYSAILVTDTANLRNPHYHQPSDRLDTLDLEFLTRVCRGLMAGLAEL</sequence>
<evidence type="ECO:0000259" key="1">
    <source>
        <dbReference type="Pfam" id="PF04389"/>
    </source>
</evidence>
<feature type="domain" description="Peptidase M28" evidence="1">
    <location>
        <begin position="74"/>
        <end position="174"/>
    </location>
</feature>
<evidence type="ECO:0000313" key="3">
    <source>
        <dbReference type="Proteomes" id="UP000191901"/>
    </source>
</evidence>
<dbReference type="Proteomes" id="UP000191901">
    <property type="component" value="Chromosome"/>
</dbReference>
<dbReference type="InterPro" id="IPR007484">
    <property type="entry name" value="Peptidase_M28"/>
</dbReference>
<dbReference type="KEGG" id="hhg:XM38_006630"/>
<keyword evidence="3" id="KW-1185">Reference proteome</keyword>
<dbReference type="GO" id="GO:0006508">
    <property type="term" value="P:proteolysis"/>
    <property type="evidence" value="ECO:0007669"/>
    <property type="project" value="InterPro"/>
</dbReference>
<dbReference type="PANTHER" id="PTHR12147">
    <property type="entry name" value="METALLOPEPTIDASE M28 FAMILY MEMBER"/>
    <property type="match status" value="1"/>
</dbReference>
<dbReference type="GO" id="GO:0004177">
    <property type="term" value="F:aminopeptidase activity"/>
    <property type="evidence" value="ECO:0007669"/>
    <property type="project" value="UniProtKB-KW"/>
</dbReference>
<accession>A0A1Z3HHG3</accession>
<dbReference type="SUPFAM" id="SSF53187">
    <property type="entry name" value="Zn-dependent exopeptidases"/>
    <property type="match status" value="1"/>
</dbReference>